<name>A0ABD0SY21_LOXSC</name>
<dbReference type="AlphaFoldDB" id="A0ABD0SY21"/>
<comment type="caution">
    <text evidence="2">The sequence shown here is derived from an EMBL/GenBank/DDBJ whole genome shotgun (WGS) entry which is preliminary data.</text>
</comment>
<organism evidence="2 3">
    <name type="scientific">Loxostege sticticalis</name>
    <name type="common">Beet webworm moth</name>
    <dbReference type="NCBI Taxonomy" id="481309"/>
    <lineage>
        <taxon>Eukaryota</taxon>
        <taxon>Metazoa</taxon>
        <taxon>Ecdysozoa</taxon>
        <taxon>Arthropoda</taxon>
        <taxon>Hexapoda</taxon>
        <taxon>Insecta</taxon>
        <taxon>Pterygota</taxon>
        <taxon>Neoptera</taxon>
        <taxon>Endopterygota</taxon>
        <taxon>Lepidoptera</taxon>
        <taxon>Glossata</taxon>
        <taxon>Ditrysia</taxon>
        <taxon>Pyraloidea</taxon>
        <taxon>Crambidae</taxon>
        <taxon>Pyraustinae</taxon>
        <taxon>Loxostege</taxon>
    </lineage>
</organism>
<reference evidence="2 3" key="1">
    <citation type="submission" date="2024-06" db="EMBL/GenBank/DDBJ databases">
        <title>A chromosome-level genome assembly of beet webworm, Loxostege sticticalis.</title>
        <authorList>
            <person name="Zhang Y."/>
        </authorList>
    </citation>
    <scope>NUCLEOTIDE SEQUENCE [LARGE SCALE GENOMIC DNA]</scope>
    <source>
        <strain evidence="2">AQ028</strain>
        <tissue evidence="2">Male pupae</tissue>
    </source>
</reference>
<proteinExistence type="predicted"/>
<evidence type="ECO:0000313" key="3">
    <source>
        <dbReference type="Proteomes" id="UP001549921"/>
    </source>
</evidence>
<feature type="compositionally biased region" description="Polar residues" evidence="1">
    <location>
        <begin position="46"/>
        <end position="57"/>
    </location>
</feature>
<feature type="region of interest" description="Disordered" evidence="1">
    <location>
        <begin position="1"/>
        <end position="22"/>
    </location>
</feature>
<dbReference type="Proteomes" id="UP001549921">
    <property type="component" value="Unassembled WGS sequence"/>
</dbReference>
<feature type="region of interest" description="Disordered" evidence="1">
    <location>
        <begin position="470"/>
        <end position="500"/>
    </location>
</feature>
<evidence type="ECO:0000313" key="2">
    <source>
        <dbReference type="EMBL" id="KAL0829090.1"/>
    </source>
</evidence>
<gene>
    <name evidence="2" type="ORF">ABMA28_003947</name>
</gene>
<feature type="compositionally biased region" description="Basic and acidic residues" evidence="1">
    <location>
        <begin position="472"/>
        <end position="490"/>
    </location>
</feature>
<sequence>MSKLSVELNKRKRTQPENRQELNGYIANSTVYVTSINENGAIESKPTISSPKSQPKSLQAKPAPVIANGIQPEKEKKKEALEVKEVIEEKVEPEKHEKDSSEKSLKVKVECEVKIESEVTSDNKDISKSDAYSVAREHLNNGRSEKLLGEQPDHRIRATAIVENNKLGPGEKGPTLSQPPKVVVVFVTQAIITCGFPPPPRAPAYNIYLKSIHNNRFHKGNLYQNWYCLRPSNRRRFLENHPFFFQDFHKKMRRLFRGSVSKGKNGTIGSLGCPSVCLSRPFFSGTRGGIKLEFISNTQEYSGNEKRNRPPHTEVIYIASARHVESLSFDMTHAIICIGMIVISVVITTTCARTTLRRVQNKVFEAFLRRLGCVHGGPPHRNFGSYCHFHLTYDLDQSILFFNNFGILGEVFAWQWDRNTTPYCSKKKTFDLFTIAKQVLISFSIYRQEWLKSSLEVSIYEKKTSITAHEIQPGDRRTDGRTDRQTDRQRSLMKRKKQRKKLRHYCRPLFKSLIHAHWMSVHVRTNKYFQLN</sequence>
<evidence type="ECO:0000256" key="1">
    <source>
        <dbReference type="SAM" id="MobiDB-lite"/>
    </source>
</evidence>
<dbReference type="EMBL" id="JBEDNZ010000015">
    <property type="protein sequence ID" value="KAL0829090.1"/>
    <property type="molecule type" value="Genomic_DNA"/>
</dbReference>
<feature type="compositionally biased region" description="Basic residues" evidence="1">
    <location>
        <begin position="491"/>
        <end position="500"/>
    </location>
</feature>
<protein>
    <submittedName>
        <fullName evidence="2">Uncharacterized protein</fullName>
    </submittedName>
</protein>
<accession>A0ABD0SY21</accession>
<feature type="region of interest" description="Disordered" evidence="1">
    <location>
        <begin position="42"/>
        <end position="78"/>
    </location>
</feature>